<evidence type="ECO:0000313" key="2">
    <source>
        <dbReference type="Proteomes" id="UP000003560"/>
    </source>
</evidence>
<protein>
    <submittedName>
        <fullName evidence="1">Tat pathway signal sequence domain protein</fullName>
    </submittedName>
</protein>
<proteinExistence type="predicted"/>
<evidence type="ECO:0000313" key="1">
    <source>
        <dbReference type="EMBL" id="EEA90407.1"/>
    </source>
</evidence>
<dbReference type="HOGENOM" id="CLU_1493792_0_0_11"/>
<organism evidence="1 2">
    <name type="scientific">Collinsella stercoris DSM 13279</name>
    <dbReference type="NCBI Taxonomy" id="445975"/>
    <lineage>
        <taxon>Bacteria</taxon>
        <taxon>Bacillati</taxon>
        <taxon>Actinomycetota</taxon>
        <taxon>Coriobacteriia</taxon>
        <taxon>Coriobacteriales</taxon>
        <taxon>Coriobacteriaceae</taxon>
        <taxon>Collinsella</taxon>
    </lineage>
</organism>
<dbReference type="eggNOG" id="ENOG5031V38">
    <property type="taxonomic scope" value="Bacteria"/>
</dbReference>
<keyword evidence="2" id="KW-1185">Reference proteome</keyword>
<gene>
    <name evidence="1" type="ORF">COLSTE_01404</name>
</gene>
<dbReference type="EMBL" id="ABXJ01000073">
    <property type="protein sequence ID" value="EEA90407.1"/>
    <property type="molecule type" value="Genomic_DNA"/>
</dbReference>
<comment type="caution">
    <text evidence="1">The sequence shown here is derived from an EMBL/GenBank/DDBJ whole genome shotgun (WGS) entry which is preliminary data.</text>
</comment>
<reference evidence="1 2" key="2">
    <citation type="submission" date="2008-10" db="EMBL/GenBank/DDBJ databases">
        <authorList>
            <person name="Fulton L."/>
            <person name="Clifton S."/>
            <person name="Fulton B."/>
            <person name="Xu J."/>
            <person name="Minx P."/>
            <person name="Pepin K.H."/>
            <person name="Johnson M."/>
            <person name="Thiruvilangam P."/>
            <person name="Bhonagiri V."/>
            <person name="Nash W.E."/>
            <person name="Mardis E.R."/>
            <person name="Wilson R.K."/>
        </authorList>
    </citation>
    <scope>NUCLEOTIDE SEQUENCE [LARGE SCALE GENOMIC DNA]</scope>
    <source>
        <strain evidence="1 2">DSM 13279</strain>
    </source>
</reference>
<name>B6GBE6_9ACTN</name>
<reference evidence="1 2" key="1">
    <citation type="submission" date="2008-10" db="EMBL/GenBank/DDBJ databases">
        <title>Draft genome sequence of Collinsella stercoris (DSM 13279).</title>
        <authorList>
            <person name="Sudarsanam P."/>
            <person name="Ley R."/>
            <person name="Guruge J."/>
            <person name="Turnbaugh P.J."/>
            <person name="Mahowald M."/>
            <person name="Liep D."/>
            <person name="Gordon J."/>
        </authorList>
    </citation>
    <scope>NUCLEOTIDE SEQUENCE [LARGE SCALE GENOMIC DNA]</scope>
    <source>
        <strain evidence="1 2">DSM 13279</strain>
    </source>
</reference>
<sequence>MSFTDEGIPMRRELHLTRRCVLAAAATLLFAGCTSGTPAGSMPSGSQAAGSASSTPASVSGAWEARLDAEAPFMNIEGEEGSANPGDCWTQHEDGSVQVQVAGSSIPEPAVESVEFADGVLTLTMVQPEEGTPTTMDFTLYQFVLTTDDAPEVTGVVLVRGDEKTELPAGGLVEPEDAVA</sequence>
<dbReference type="Proteomes" id="UP000003560">
    <property type="component" value="Unassembled WGS sequence"/>
</dbReference>
<dbReference type="AlphaFoldDB" id="B6GBE6"/>
<accession>B6GBE6</accession>